<evidence type="ECO:0000256" key="4">
    <source>
        <dbReference type="ARBA" id="ARBA00023080"/>
    </source>
</evidence>
<dbReference type="Gene3D" id="2.70.40.10">
    <property type="match status" value="1"/>
</dbReference>
<dbReference type="EC" id="3.6.1.23" evidence="2"/>
<evidence type="ECO:0000256" key="5">
    <source>
        <dbReference type="ARBA" id="ARBA00047686"/>
    </source>
</evidence>
<dbReference type="GO" id="GO:0004170">
    <property type="term" value="F:dUTP diphosphatase activity"/>
    <property type="evidence" value="ECO:0007669"/>
    <property type="project" value="UniProtKB-EC"/>
</dbReference>
<name>A0AAE6UKP4_EHRRU</name>
<dbReference type="GO" id="GO:0000287">
    <property type="term" value="F:magnesium ion binding"/>
    <property type="evidence" value="ECO:0007669"/>
    <property type="project" value="InterPro"/>
</dbReference>
<feature type="domain" description="dUTPase-like" evidence="6">
    <location>
        <begin position="4"/>
        <end position="64"/>
    </location>
</feature>
<evidence type="ECO:0000256" key="2">
    <source>
        <dbReference type="ARBA" id="ARBA00012379"/>
    </source>
</evidence>
<dbReference type="CDD" id="cd07557">
    <property type="entry name" value="trimeric_dUTPase"/>
    <property type="match status" value="1"/>
</dbReference>
<dbReference type="Proteomes" id="UP000422822">
    <property type="component" value="Chromosome"/>
</dbReference>
<organism evidence="7 8">
    <name type="scientific">Ehrlichia ruminantium</name>
    <name type="common">heartwater rickettsia</name>
    <name type="synonym">Cowdria ruminantium</name>
    <dbReference type="NCBI Taxonomy" id="779"/>
    <lineage>
        <taxon>Bacteria</taxon>
        <taxon>Pseudomonadati</taxon>
        <taxon>Pseudomonadota</taxon>
        <taxon>Alphaproteobacteria</taxon>
        <taxon>Rickettsiales</taxon>
        <taxon>Anaplasmataceae</taxon>
        <taxon>Ehrlichia</taxon>
    </lineage>
</organism>
<dbReference type="InterPro" id="IPR008181">
    <property type="entry name" value="dUTPase"/>
</dbReference>
<evidence type="ECO:0000313" key="7">
    <source>
        <dbReference type="EMBL" id="QGR03403.1"/>
    </source>
</evidence>
<dbReference type="GO" id="GO:0046081">
    <property type="term" value="P:dUTP catabolic process"/>
    <property type="evidence" value="ECO:0007669"/>
    <property type="project" value="InterPro"/>
</dbReference>
<dbReference type="InterPro" id="IPR036157">
    <property type="entry name" value="dUTPase-like_sf"/>
</dbReference>
<keyword evidence="4" id="KW-0546">Nucleotide metabolism</keyword>
<dbReference type="EMBL" id="CP033455">
    <property type="protein sequence ID" value="QGR03403.1"/>
    <property type="molecule type" value="Genomic_DNA"/>
</dbReference>
<evidence type="ECO:0000256" key="3">
    <source>
        <dbReference type="ARBA" id="ARBA00022801"/>
    </source>
</evidence>
<comment type="similarity">
    <text evidence="1">Belongs to the dUTPase family.</text>
</comment>
<dbReference type="GO" id="GO:0006226">
    <property type="term" value="P:dUMP biosynthetic process"/>
    <property type="evidence" value="ECO:0007669"/>
    <property type="project" value="InterPro"/>
</dbReference>
<gene>
    <name evidence="7" type="ORF">EDL80_02265</name>
</gene>
<protein>
    <recommendedName>
        <fullName evidence="2">dUTP diphosphatase</fullName>
        <ecNumber evidence="2">3.6.1.23</ecNumber>
    </recommendedName>
</protein>
<dbReference type="SUPFAM" id="SSF51283">
    <property type="entry name" value="dUTPase-like"/>
    <property type="match status" value="1"/>
</dbReference>
<keyword evidence="3" id="KW-0378">Hydrolase</keyword>
<dbReference type="AlphaFoldDB" id="A0AAE6UKP4"/>
<keyword evidence="8" id="KW-1185">Reference proteome</keyword>
<dbReference type="PANTHER" id="PTHR11241:SF0">
    <property type="entry name" value="DEOXYURIDINE 5'-TRIPHOSPHATE NUCLEOTIDOHYDROLASE"/>
    <property type="match status" value="1"/>
</dbReference>
<dbReference type="InterPro" id="IPR033704">
    <property type="entry name" value="dUTPase_trimeric"/>
</dbReference>
<sequence>MTVLNTPGTIDADYRREIMVILINLGNESYTINYGDRIAQMVIAPITRISWNLAKDFDTTDITERDTHGFDQLAYKIH</sequence>
<evidence type="ECO:0000259" key="6">
    <source>
        <dbReference type="Pfam" id="PF00692"/>
    </source>
</evidence>
<dbReference type="PANTHER" id="PTHR11241">
    <property type="entry name" value="DEOXYURIDINE 5'-TRIPHOSPHATE NUCLEOTIDOHYDROLASE"/>
    <property type="match status" value="1"/>
</dbReference>
<proteinExistence type="inferred from homology"/>
<evidence type="ECO:0000256" key="1">
    <source>
        <dbReference type="ARBA" id="ARBA00006581"/>
    </source>
</evidence>
<comment type="catalytic activity">
    <reaction evidence="5">
        <text>dUTP + H2O = dUMP + diphosphate + H(+)</text>
        <dbReference type="Rhea" id="RHEA:10248"/>
        <dbReference type="ChEBI" id="CHEBI:15377"/>
        <dbReference type="ChEBI" id="CHEBI:15378"/>
        <dbReference type="ChEBI" id="CHEBI:33019"/>
        <dbReference type="ChEBI" id="CHEBI:61555"/>
        <dbReference type="ChEBI" id="CHEBI:246422"/>
        <dbReference type="EC" id="3.6.1.23"/>
    </reaction>
</comment>
<accession>A0AAE6UKP4</accession>
<dbReference type="Pfam" id="PF00692">
    <property type="entry name" value="dUTPase"/>
    <property type="match status" value="1"/>
</dbReference>
<evidence type="ECO:0000313" key="8">
    <source>
        <dbReference type="Proteomes" id="UP000422822"/>
    </source>
</evidence>
<reference evidence="7 8" key="1">
    <citation type="submission" date="2018-10" db="EMBL/GenBank/DDBJ databases">
        <title>Propagation and draft genome sequences of three atypical Erhlichia ruminantium isolates.</title>
        <authorList>
            <person name="Liebenberg J."/>
            <person name="Steyn H."/>
            <person name="Josemans A."/>
            <person name="Zweygarth E."/>
        </authorList>
    </citation>
    <scope>NUCLEOTIDE SEQUENCE [LARGE SCALE GENOMIC DNA]</scope>
    <source>
        <strain evidence="7 8">Omatjenne</strain>
    </source>
</reference>
<dbReference type="InterPro" id="IPR029054">
    <property type="entry name" value="dUTPase-like"/>
</dbReference>